<organism evidence="1 2">
    <name type="scientific">Paramecium octaurelia</name>
    <dbReference type="NCBI Taxonomy" id="43137"/>
    <lineage>
        <taxon>Eukaryota</taxon>
        <taxon>Sar</taxon>
        <taxon>Alveolata</taxon>
        <taxon>Ciliophora</taxon>
        <taxon>Intramacronucleata</taxon>
        <taxon>Oligohymenophorea</taxon>
        <taxon>Peniculida</taxon>
        <taxon>Parameciidae</taxon>
        <taxon>Paramecium</taxon>
    </lineage>
</organism>
<name>A0A8S1W8T9_PAROT</name>
<dbReference type="AlphaFoldDB" id="A0A8S1W8T9"/>
<gene>
    <name evidence="1" type="ORF">POCTA_138.1.T0880016</name>
</gene>
<protein>
    <submittedName>
        <fullName evidence="1">Uncharacterized protein</fullName>
    </submittedName>
</protein>
<proteinExistence type="predicted"/>
<reference evidence="1" key="1">
    <citation type="submission" date="2021-01" db="EMBL/GenBank/DDBJ databases">
        <authorList>
            <consortium name="Genoscope - CEA"/>
            <person name="William W."/>
        </authorList>
    </citation>
    <scope>NUCLEOTIDE SEQUENCE</scope>
</reference>
<accession>A0A8S1W8T9</accession>
<evidence type="ECO:0000313" key="1">
    <source>
        <dbReference type="EMBL" id="CAD8186404.1"/>
    </source>
</evidence>
<comment type="caution">
    <text evidence="1">The sequence shown here is derived from an EMBL/GenBank/DDBJ whole genome shotgun (WGS) entry which is preliminary data.</text>
</comment>
<dbReference type="EMBL" id="CAJJDP010000087">
    <property type="protein sequence ID" value="CAD8186404.1"/>
    <property type="molecule type" value="Genomic_DNA"/>
</dbReference>
<keyword evidence="2" id="KW-1185">Reference proteome</keyword>
<sequence length="43" mass="5107">MEANQTPADYKLQGDIFYIPVKIKQIPYLRVKSLSQQKHKKME</sequence>
<dbReference type="Proteomes" id="UP000683925">
    <property type="component" value="Unassembled WGS sequence"/>
</dbReference>
<evidence type="ECO:0000313" key="2">
    <source>
        <dbReference type="Proteomes" id="UP000683925"/>
    </source>
</evidence>